<geneLocation type="mitochondrion" evidence="20"/>
<dbReference type="InterPro" id="IPR010933">
    <property type="entry name" value="NADH_DH_su2_C"/>
</dbReference>
<protein>
    <recommendedName>
        <fullName evidence="4 17">NADH-ubiquinone oxidoreductase chain 2</fullName>
        <ecNumber evidence="3 17">7.1.1.2</ecNumber>
    </recommendedName>
</protein>
<evidence type="ECO:0000256" key="14">
    <source>
        <dbReference type="ARBA" id="ARBA00023128"/>
    </source>
</evidence>
<feature type="domain" description="NADH:quinone oxidoreductase/Mrp antiporter transmembrane" evidence="18">
    <location>
        <begin position="29"/>
        <end position="288"/>
    </location>
</feature>
<evidence type="ECO:0000256" key="11">
    <source>
        <dbReference type="ARBA" id="ARBA00022989"/>
    </source>
</evidence>
<evidence type="ECO:0000259" key="18">
    <source>
        <dbReference type="Pfam" id="PF00361"/>
    </source>
</evidence>
<evidence type="ECO:0000256" key="8">
    <source>
        <dbReference type="ARBA" id="ARBA00022792"/>
    </source>
</evidence>
<dbReference type="GO" id="GO:0006120">
    <property type="term" value="P:mitochondrial electron transport, NADH to ubiquinone"/>
    <property type="evidence" value="ECO:0007669"/>
    <property type="project" value="InterPro"/>
</dbReference>
<comment type="catalytic activity">
    <reaction evidence="16 17">
        <text>a ubiquinone + NADH + 5 H(+)(in) = a ubiquinol + NAD(+) + 4 H(+)(out)</text>
        <dbReference type="Rhea" id="RHEA:29091"/>
        <dbReference type="Rhea" id="RHEA-COMP:9565"/>
        <dbReference type="Rhea" id="RHEA-COMP:9566"/>
        <dbReference type="ChEBI" id="CHEBI:15378"/>
        <dbReference type="ChEBI" id="CHEBI:16389"/>
        <dbReference type="ChEBI" id="CHEBI:17976"/>
        <dbReference type="ChEBI" id="CHEBI:57540"/>
        <dbReference type="ChEBI" id="CHEBI:57945"/>
        <dbReference type="EC" id="7.1.1.2"/>
    </reaction>
</comment>
<keyword evidence="6 17" id="KW-0679">Respiratory chain</keyword>
<dbReference type="PANTHER" id="PTHR46552">
    <property type="entry name" value="NADH-UBIQUINONE OXIDOREDUCTASE CHAIN 2"/>
    <property type="match status" value="1"/>
</dbReference>
<evidence type="ECO:0000256" key="13">
    <source>
        <dbReference type="ARBA" id="ARBA00023075"/>
    </source>
</evidence>
<comment type="similarity">
    <text evidence="2 17">Belongs to the complex I subunit 2 family.</text>
</comment>
<keyword evidence="13 17" id="KW-0830">Ubiquinone</keyword>
<feature type="transmembrane region" description="Helical" evidence="17">
    <location>
        <begin position="191"/>
        <end position="217"/>
    </location>
</feature>
<comment type="subcellular location">
    <subcellularLocation>
        <location evidence="1 17">Mitochondrion inner membrane</location>
        <topology evidence="1 17">Multi-pass membrane protein</topology>
    </subcellularLocation>
</comment>
<keyword evidence="9 17" id="KW-1278">Translocase</keyword>
<evidence type="ECO:0000256" key="7">
    <source>
        <dbReference type="ARBA" id="ARBA00022692"/>
    </source>
</evidence>
<dbReference type="RefSeq" id="YP_009235310.1">
    <property type="nucleotide sequence ID" value="NC_029453.1"/>
</dbReference>
<reference evidence="20" key="1">
    <citation type="submission" date="2015-11" db="EMBL/GenBank/DDBJ databases">
        <authorList>
            <person name="Zhang Y."/>
            <person name="Guo Z."/>
        </authorList>
    </citation>
    <scope>NUCLEOTIDE SEQUENCE</scope>
    <source>
        <tissue evidence="20">Dorsal myotome</tissue>
    </source>
</reference>
<keyword evidence="15 17" id="KW-0472">Membrane</keyword>
<evidence type="ECO:0000256" key="17">
    <source>
        <dbReference type="RuleBase" id="RU003403"/>
    </source>
</evidence>
<feature type="transmembrane region" description="Helical" evidence="17">
    <location>
        <begin position="12"/>
        <end position="38"/>
    </location>
</feature>
<keyword evidence="10 17" id="KW-0249">Electron transport</keyword>
<keyword evidence="5" id="KW-0813">Transport</keyword>
<evidence type="ECO:0000256" key="16">
    <source>
        <dbReference type="ARBA" id="ARBA00049551"/>
    </source>
</evidence>
<dbReference type="EMBL" id="KT991436">
    <property type="protein sequence ID" value="AMD11927.1"/>
    <property type="molecule type" value="Genomic_DNA"/>
</dbReference>
<evidence type="ECO:0000256" key="6">
    <source>
        <dbReference type="ARBA" id="ARBA00022660"/>
    </source>
</evidence>
<feature type="transmembrane region" description="Helical" evidence="17">
    <location>
        <begin position="152"/>
        <end position="170"/>
    </location>
</feature>
<evidence type="ECO:0000256" key="12">
    <source>
        <dbReference type="ARBA" id="ARBA00023027"/>
    </source>
</evidence>
<dbReference type="InterPro" id="IPR050175">
    <property type="entry name" value="Complex_I_Subunit_2"/>
</dbReference>
<evidence type="ECO:0000313" key="20">
    <source>
        <dbReference type="EMBL" id="AMD11927.1"/>
    </source>
</evidence>
<dbReference type="CTD" id="4536"/>
<dbReference type="GO" id="GO:0008137">
    <property type="term" value="F:NADH dehydrogenase (ubiquinone) activity"/>
    <property type="evidence" value="ECO:0007669"/>
    <property type="project" value="UniProtKB-EC"/>
</dbReference>
<feature type="transmembrane region" description="Helical" evidence="17">
    <location>
        <begin position="121"/>
        <end position="146"/>
    </location>
</feature>
<proteinExistence type="inferred from homology"/>
<evidence type="ECO:0000256" key="3">
    <source>
        <dbReference type="ARBA" id="ARBA00012944"/>
    </source>
</evidence>
<dbReference type="Pfam" id="PF06444">
    <property type="entry name" value="NADH_dehy_S2_C"/>
    <property type="match status" value="1"/>
</dbReference>
<name>A0A125R6X0_ACRPD</name>
<evidence type="ECO:0000259" key="19">
    <source>
        <dbReference type="Pfam" id="PF06444"/>
    </source>
</evidence>
<sequence length="348" mass="37778">MNPFVAGIQLSSLALGVTVTFACTLCLLPWLALAIYMLPNGLLMAQRHDPSADEVTTKYSLTQATAGAMMLLASTTHAWVTWDWDVNNSSNPVATTLSMAALALKIGLAPMHLWMSEILQALHLLTALVMSSCQQLALFALIIQTAQDIDPLLLWLLGITSTLIRGWGGLNETQLRKILAYTSIAHIGCMILVFQFAPLLSMLVLATFIIMSSGTLLTSKMCMTSKFNTLATSWSKSPMPASTSAVVLLSLGGLPRLTGFMPKWLIMQALSMQDVPIIAMTMAVAALIRLYFYLRLCYAMTLPVCPNTTIATTPWRTQSSQTPLPPPLFFTATLGLLAMTPTNLMLTT</sequence>
<feature type="transmembrane region" description="Helical" evidence="17">
    <location>
        <begin position="92"/>
        <end position="114"/>
    </location>
</feature>
<dbReference type="InterPro" id="IPR003917">
    <property type="entry name" value="NADH_UbQ_OxRdtase_chain2"/>
</dbReference>
<keyword evidence="14 17" id="KW-0496">Mitochondrion</keyword>
<dbReference type="AlphaFoldDB" id="A0A125R6X0"/>
<evidence type="ECO:0000256" key="15">
    <source>
        <dbReference type="ARBA" id="ARBA00023136"/>
    </source>
</evidence>
<dbReference type="PRINTS" id="PR01436">
    <property type="entry name" value="NADHDHGNASE2"/>
</dbReference>
<dbReference type="InterPro" id="IPR001750">
    <property type="entry name" value="ND/Mrp_TM"/>
</dbReference>
<evidence type="ECO:0000256" key="1">
    <source>
        <dbReference type="ARBA" id="ARBA00004448"/>
    </source>
</evidence>
<feature type="transmembrane region" description="Helical" evidence="17">
    <location>
        <begin position="275"/>
        <end position="294"/>
    </location>
</feature>
<keyword evidence="7 17" id="KW-0812">Transmembrane</keyword>
<keyword evidence="8 17" id="KW-0999">Mitochondrion inner membrane</keyword>
<accession>A0A125R6X0</accession>
<keyword evidence="12 17" id="KW-0520">NAD</keyword>
<evidence type="ECO:0000256" key="2">
    <source>
        <dbReference type="ARBA" id="ARBA00007012"/>
    </source>
</evidence>
<dbReference type="EC" id="7.1.1.2" evidence="3 17"/>
<dbReference type="PANTHER" id="PTHR46552:SF1">
    <property type="entry name" value="NADH-UBIQUINONE OXIDOREDUCTASE CHAIN 2"/>
    <property type="match status" value="1"/>
</dbReference>
<dbReference type="GeneID" id="26896663"/>
<organism evidence="20">
    <name type="scientific">Acrossocheilus paradoxus</name>
    <name type="common">Taiwan torrent carp</name>
    <name type="synonym">Barbus paradoxus</name>
    <dbReference type="NCBI Taxonomy" id="76593"/>
    <lineage>
        <taxon>Eukaryota</taxon>
        <taxon>Metazoa</taxon>
        <taxon>Chordata</taxon>
        <taxon>Craniata</taxon>
        <taxon>Vertebrata</taxon>
        <taxon>Euteleostomi</taxon>
        <taxon>Actinopterygii</taxon>
        <taxon>Neopterygii</taxon>
        <taxon>Teleostei</taxon>
        <taxon>Ostariophysi</taxon>
        <taxon>Cypriniformes</taxon>
        <taxon>Cyprinidae</taxon>
        <taxon>Acrossocheilinae</taxon>
        <taxon>Acrossocheilus</taxon>
    </lineage>
</organism>
<gene>
    <name evidence="20" type="primary">ND2</name>
</gene>
<dbReference type="Pfam" id="PF00361">
    <property type="entry name" value="Proton_antipo_M"/>
    <property type="match status" value="1"/>
</dbReference>
<evidence type="ECO:0000256" key="4">
    <source>
        <dbReference type="ARBA" id="ARBA00021008"/>
    </source>
</evidence>
<dbReference type="GO" id="GO:0005743">
    <property type="term" value="C:mitochondrial inner membrane"/>
    <property type="evidence" value="ECO:0007669"/>
    <property type="project" value="UniProtKB-SubCell"/>
</dbReference>
<feature type="domain" description="NADH dehydrogenase subunit 2 C-terminal" evidence="19">
    <location>
        <begin position="290"/>
        <end position="342"/>
    </location>
</feature>
<evidence type="ECO:0000256" key="10">
    <source>
        <dbReference type="ARBA" id="ARBA00022982"/>
    </source>
</evidence>
<evidence type="ECO:0000256" key="5">
    <source>
        <dbReference type="ARBA" id="ARBA00022448"/>
    </source>
</evidence>
<comment type="function">
    <text evidence="17">Core subunit of the mitochondrial membrane respiratory chain NADH dehydrogenase (Complex I) which catalyzes electron transfer from NADH through the respiratory chain, using ubiquinone as an electron acceptor. Essential for the catalytic activity and assembly of complex I.</text>
</comment>
<keyword evidence="11 17" id="KW-1133">Transmembrane helix</keyword>
<evidence type="ECO:0000256" key="9">
    <source>
        <dbReference type="ARBA" id="ARBA00022967"/>
    </source>
</evidence>